<dbReference type="PANTHER" id="PTHR30237">
    <property type="entry name" value="MURAMOYLTETRAPEPTIDE CARBOXYPEPTIDASE"/>
    <property type="match status" value="1"/>
</dbReference>
<comment type="caution">
    <text evidence="8">The sequence shown here is derived from an EMBL/GenBank/DDBJ whole genome shotgun (WGS) entry which is preliminary data.</text>
</comment>
<sequence length="313" mass="34128">MSIEFERVHLKPIYPEPLRAGDTVGIIAPASPGDAARITKAANYLLGLGLQVQFGETVYSEYGYLAGEDQDRADELNAMFGNPDIKAIVCARGGYGTARMADLLDYELIQRHPKFFWGYSDITFLHNAIFQRTGLITFHGPMLTCLASDLVDPLTLEGFKLLFGKDVPSYTEAISPLEVLIPGTGAGPIVGGNLSLLVTTLGTPYEIDTTGKLLLIEDIDEEPYRIDRMLNQLLQAGKLTEAAGIIVGDFHHCDPVKRASSLSLDEVIRHYMTKAGRPAVSGFRIGHCSPNIAIPLGLPALLDTNRKLLQFGR</sequence>
<dbReference type="InterPro" id="IPR040921">
    <property type="entry name" value="Peptidase_S66C"/>
</dbReference>
<dbReference type="InterPro" id="IPR027478">
    <property type="entry name" value="LdcA_N"/>
</dbReference>
<name>A0ABW3PZR8_9BACL</name>
<evidence type="ECO:0000313" key="8">
    <source>
        <dbReference type="EMBL" id="MFD1127395.1"/>
    </source>
</evidence>
<evidence type="ECO:0000256" key="1">
    <source>
        <dbReference type="ARBA" id="ARBA00010233"/>
    </source>
</evidence>
<feature type="domain" description="LD-carboxypeptidase N-terminal" evidence="6">
    <location>
        <begin position="24"/>
        <end position="140"/>
    </location>
</feature>
<evidence type="ECO:0000259" key="7">
    <source>
        <dbReference type="Pfam" id="PF17676"/>
    </source>
</evidence>
<evidence type="ECO:0000256" key="4">
    <source>
        <dbReference type="ARBA" id="ARBA00022801"/>
    </source>
</evidence>
<dbReference type="EMBL" id="JBHTKX010000001">
    <property type="protein sequence ID" value="MFD1127395.1"/>
    <property type="molecule type" value="Genomic_DNA"/>
</dbReference>
<proteinExistence type="inferred from homology"/>
<dbReference type="Gene3D" id="3.40.50.10740">
    <property type="entry name" value="Class I glutamine amidotransferase-like"/>
    <property type="match status" value="1"/>
</dbReference>
<dbReference type="RefSeq" id="WP_251581341.1">
    <property type="nucleotide sequence ID" value="NZ_JBHTKX010000001.1"/>
</dbReference>
<keyword evidence="3" id="KW-0645">Protease</keyword>
<keyword evidence="9" id="KW-1185">Reference proteome</keyword>
<keyword evidence="5" id="KW-0720">Serine protease</keyword>
<gene>
    <name evidence="8" type="ORF">ACFQ3J_04290</name>
</gene>
<evidence type="ECO:0000256" key="2">
    <source>
        <dbReference type="ARBA" id="ARBA00022645"/>
    </source>
</evidence>
<keyword evidence="4" id="KW-0378">Hydrolase</keyword>
<evidence type="ECO:0000259" key="6">
    <source>
        <dbReference type="Pfam" id="PF02016"/>
    </source>
</evidence>
<dbReference type="PIRSF" id="PIRSF028757">
    <property type="entry name" value="LD-carboxypeptidase"/>
    <property type="match status" value="1"/>
</dbReference>
<comment type="similarity">
    <text evidence="1">Belongs to the peptidase S66 family.</text>
</comment>
<keyword evidence="2" id="KW-0121">Carboxypeptidase</keyword>
<dbReference type="PANTHER" id="PTHR30237:SF2">
    <property type="entry name" value="MUREIN TETRAPEPTIDE CARBOXYPEPTIDASE"/>
    <property type="match status" value="1"/>
</dbReference>
<protein>
    <submittedName>
        <fullName evidence="8">LD-carboxypeptidase</fullName>
    </submittedName>
</protein>
<dbReference type="Pfam" id="PF02016">
    <property type="entry name" value="Peptidase_S66"/>
    <property type="match status" value="1"/>
</dbReference>
<evidence type="ECO:0000313" key="9">
    <source>
        <dbReference type="Proteomes" id="UP001597169"/>
    </source>
</evidence>
<organism evidence="8 9">
    <name type="scientific">Paenibacillus provencensis</name>
    <dbReference type="NCBI Taxonomy" id="441151"/>
    <lineage>
        <taxon>Bacteria</taxon>
        <taxon>Bacillati</taxon>
        <taxon>Bacillota</taxon>
        <taxon>Bacilli</taxon>
        <taxon>Bacillales</taxon>
        <taxon>Paenibacillaceae</taxon>
        <taxon>Paenibacillus</taxon>
    </lineage>
</organism>
<reference evidence="9" key="1">
    <citation type="journal article" date="2019" name="Int. J. Syst. Evol. Microbiol.">
        <title>The Global Catalogue of Microorganisms (GCM) 10K type strain sequencing project: providing services to taxonomists for standard genome sequencing and annotation.</title>
        <authorList>
            <consortium name="The Broad Institute Genomics Platform"/>
            <consortium name="The Broad Institute Genome Sequencing Center for Infectious Disease"/>
            <person name="Wu L."/>
            <person name="Ma J."/>
        </authorList>
    </citation>
    <scope>NUCLEOTIDE SEQUENCE [LARGE SCALE GENOMIC DNA]</scope>
    <source>
        <strain evidence="9">CCUG 53519</strain>
    </source>
</reference>
<dbReference type="SUPFAM" id="SSF141986">
    <property type="entry name" value="LD-carboxypeptidase A C-terminal domain-like"/>
    <property type="match status" value="1"/>
</dbReference>
<dbReference type="CDD" id="cd07025">
    <property type="entry name" value="Peptidase_S66"/>
    <property type="match status" value="1"/>
</dbReference>
<dbReference type="InterPro" id="IPR027461">
    <property type="entry name" value="Carboxypeptidase_A_C_sf"/>
</dbReference>
<accession>A0ABW3PZR8</accession>
<evidence type="ECO:0000256" key="3">
    <source>
        <dbReference type="ARBA" id="ARBA00022670"/>
    </source>
</evidence>
<dbReference type="Proteomes" id="UP001597169">
    <property type="component" value="Unassembled WGS sequence"/>
</dbReference>
<dbReference type="Gene3D" id="3.50.30.60">
    <property type="entry name" value="LD-carboxypeptidase A C-terminal domain-like"/>
    <property type="match status" value="1"/>
</dbReference>
<dbReference type="InterPro" id="IPR029062">
    <property type="entry name" value="Class_I_gatase-like"/>
</dbReference>
<dbReference type="InterPro" id="IPR003507">
    <property type="entry name" value="S66_fam"/>
</dbReference>
<evidence type="ECO:0000256" key="5">
    <source>
        <dbReference type="ARBA" id="ARBA00022825"/>
    </source>
</evidence>
<dbReference type="InterPro" id="IPR040449">
    <property type="entry name" value="Peptidase_S66_N"/>
</dbReference>
<dbReference type="Pfam" id="PF17676">
    <property type="entry name" value="Peptidase_S66C"/>
    <property type="match status" value="1"/>
</dbReference>
<dbReference type="SUPFAM" id="SSF52317">
    <property type="entry name" value="Class I glutamine amidotransferase-like"/>
    <property type="match status" value="1"/>
</dbReference>
<feature type="domain" description="LD-carboxypeptidase C-terminal" evidence="7">
    <location>
        <begin position="187"/>
        <end position="300"/>
    </location>
</feature>